<keyword evidence="2" id="KW-1185">Reference proteome</keyword>
<comment type="caution">
    <text evidence="1">The sequence shown here is derived from an EMBL/GenBank/DDBJ whole genome shotgun (WGS) entry which is preliminary data.</text>
</comment>
<organism evidence="1 2">
    <name type="scientific">Micromonospora orduensis</name>
    <dbReference type="NCBI Taxonomy" id="1420891"/>
    <lineage>
        <taxon>Bacteria</taxon>
        <taxon>Bacillati</taxon>
        <taxon>Actinomycetota</taxon>
        <taxon>Actinomycetes</taxon>
        <taxon>Micromonosporales</taxon>
        <taxon>Micromonosporaceae</taxon>
        <taxon>Micromonospora</taxon>
    </lineage>
</organism>
<proteinExistence type="predicted"/>
<protein>
    <recommendedName>
        <fullName evidence="3">PD-(D/E)XK endonuclease-like domain-containing protein</fullName>
    </recommendedName>
</protein>
<sequence length="323" mass="34803">MATLTSEVKDAKSPVARWLRSTFPHHQGVQADYREAAGPARVLPSPGVAHGTQGAAIDWWLRFLIDPAPSVRLAVAGLRSGRAPCGRAGLELLRDLGAVDNSGNHLGSIRPTRFGDRPDEWWARVSYALALLAELYRARNVDGSRLMRLSPDSSATDLLALADADEVADLIAMRDVAAECLLPALPAGPVATGSTFDGSADVQADADLIVGGILVDFKAGQGSRPRADGSRAAVLRREDLDQLLGYVLLDYSDAFALHSVAIYAVRYGHYAAWPLADLCAELAGHPVHLEALRQEFTQVVQVELPGYRRASILERFQRRPAGD</sequence>
<dbReference type="RefSeq" id="WP_139585864.1">
    <property type="nucleotide sequence ID" value="NZ_VDFY01000179.1"/>
</dbReference>
<reference evidence="1 2" key="1">
    <citation type="submission" date="2019-06" db="EMBL/GenBank/DDBJ databases">
        <title>Micromonospora ordensis sp. nov., isolated from deep marine sediment.</title>
        <authorList>
            <person name="Veyisoglu A."/>
            <person name="Carro L."/>
            <person name="Klenk H.-P."/>
            <person name="Sahin N."/>
        </authorList>
    </citation>
    <scope>NUCLEOTIDE SEQUENCE [LARGE SCALE GENOMIC DNA]</scope>
    <source>
        <strain evidence="1 2">S2509</strain>
    </source>
</reference>
<gene>
    <name evidence="1" type="ORF">FHG89_19715</name>
</gene>
<dbReference type="EMBL" id="VDFY01000179">
    <property type="protein sequence ID" value="TNH26941.1"/>
    <property type="molecule type" value="Genomic_DNA"/>
</dbReference>
<dbReference type="Proteomes" id="UP000306145">
    <property type="component" value="Unassembled WGS sequence"/>
</dbReference>
<name>A0A5C4QJL6_9ACTN</name>
<dbReference type="AlphaFoldDB" id="A0A5C4QJL6"/>
<evidence type="ECO:0000313" key="2">
    <source>
        <dbReference type="Proteomes" id="UP000306145"/>
    </source>
</evidence>
<accession>A0A5C4QJL6</accession>
<evidence type="ECO:0008006" key="3">
    <source>
        <dbReference type="Google" id="ProtNLM"/>
    </source>
</evidence>
<evidence type="ECO:0000313" key="1">
    <source>
        <dbReference type="EMBL" id="TNH26941.1"/>
    </source>
</evidence>
<dbReference type="OrthoDB" id="4001768at2"/>